<dbReference type="SUPFAM" id="SSF52200">
    <property type="entry name" value="Toll/Interleukin receptor TIR domain"/>
    <property type="match status" value="1"/>
</dbReference>
<accession>A0A821IMI2</accession>
<dbReference type="GO" id="GO:0007165">
    <property type="term" value="P:signal transduction"/>
    <property type="evidence" value="ECO:0007669"/>
    <property type="project" value="InterPro"/>
</dbReference>
<gene>
    <name evidence="2" type="ORF">KIK155_LOCUS28117</name>
    <name evidence="3" type="ORF">TOA249_LOCUS17025</name>
</gene>
<dbReference type="PANTHER" id="PTHR46270:SF2">
    <property type="entry name" value="TIR DOMAIN-CONTAINING PROTEIN"/>
    <property type="match status" value="1"/>
</dbReference>
<comment type="caution">
    <text evidence="3">The sequence shown here is derived from an EMBL/GenBank/DDBJ whole genome shotgun (WGS) entry which is preliminary data.</text>
</comment>
<evidence type="ECO:0000313" key="3">
    <source>
        <dbReference type="EMBL" id="CAF4700569.1"/>
    </source>
</evidence>
<dbReference type="PROSITE" id="PS50104">
    <property type="entry name" value="TIR"/>
    <property type="match status" value="1"/>
</dbReference>
<evidence type="ECO:0000313" key="4">
    <source>
        <dbReference type="Proteomes" id="UP000663838"/>
    </source>
</evidence>
<name>A0A821IMI2_9BILA</name>
<dbReference type="Proteomes" id="UP000663865">
    <property type="component" value="Unassembled WGS sequence"/>
</dbReference>
<dbReference type="EMBL" id="CAJOBS010001194">
    <property type="protein sequence ID" value="CAF4700569.1"/>
    <property type="molecule type" value="Genomic_DNA"/>
</dbReference>
<organism evidence="3 4">
    <name type="scientific">Rotaria socialis</name>
    <dbReference type="NCBI Taxonomy" id="392032"/>
    <lineage>
        <taxon>Eukaryota</taxon>
        <taxon>Metazoa</taxon>
        <taxon>Spiralia</taxon>
        <taxon>Gnathifera</taxon>
        <taxon>Rotifera</taxon>
        <taxon>Eurotatoria</taxon>
        <taxon>Bdelloidea</taxon>
        <taxon>Philodinida</taxon>
        <taxon>Philodinidae</taxon>
        <taxon>Rotaria</taxon>
    </lineage>
</organism>
<feature type="domain" description="TIR" evidence="1">
    <location>
        <begin position="443"/>
        <end position="579"/>
    </location>
</feature>
<dbReference type="AlphaFoldDB" id="A0A821IMI2"/>
<dbReference type="PANTHER" id="PTHR46270">
    <property type="entry name" value="ARMADILLO-TYPE FOLD-RELATED"/>
    <property type="match status" value="1"/>
</dbReference>
<dbReference type="InterPro" id="IPR000157">
    <property type="entry name" value="TIR_dom"/>
</dbReference>
<sequence length="672" mass="77544">MAALQEFLGDLSLKTSDEIADVDTALEQLLNKVQQIWSNNDNHQDVVTQADLQTLVTLLKRIEAAFRKIIYMDDELILLRKIFFALFDLLSKPQFCAYLKDDQHTKTSHKEAYRYIIAVLINLLRLRLADTPMVVADSTIRRYTDILSAMYKRVQININPNTYDKHTVDKIVSFLCSLSDRIIIVPWLLDIGLVKAILECLTLIDINSKGTTLSFIGIIHNISRHDDGAAEINSLDGLAILKNFQNNNSHTLNDTNNLLISMAIALLSTPKQIRSDNKRMNRILNRLLQITMEASETENHRNRVGFHISEPLGVLAKLLVDDHSLEYVLSHAETDPQLDVTSTIDLFVKLFIEFRGASVQKNQREQFTYHYKTKLQQNEEFFKTVKSLAMDSSETVTVDDYVPRSMESMRKAANGILYNLSETLNDKKVDITNKQSVFNTGSEKPMIMISYAHANDQFCDKILAELARKENLFSIWIDRDHLSSNEDLWEKIAHGIKQSYVVLCLLSQDYFNSKSCRKEASFAVKRKKEIIPVYIGEPGDCDWLDIHIAELKYVRFKSNTKNLDDEKVQELLKTIEATIKIVRMQAIPEPTEQHSIPTRIRKEIETVQSTTFNVNKPLEQWTIDDIHSWFSSYKVPDNLVKLFDFQSVHEMHEYAVKLETDPKKKFIKYEKR</sequence>
<dbReference type="InterPro" id="IPR035897">
    <property type="entry name" value="Toll_tir_struct_dom_sf"/>
</dbReference>
<dbReference type="EMBL" id="CAJNYV010005102">
    <property type="protein sequence ID" value="CAF3723233.1"/>
    <property type="molecule type" value="Genomic_DNA"/>
</dbReference>
<proteinExistence type="predicted"/>
<dbReference type="SMART" id="SM00255">
    <property type="entry name" value="TIR"/>
    <property type="match status" value="1"/>
</dbReference>
<reference evidence="3" key="1">
    <citation type="submission" date="2021-02" db="EMBL/GenBank/DDBJ databases">
        <authorList>
            <person name="Nowell W R."/>
        </authorList>
    </citation>
    <scope>NUCLEOTIDE SEQUENCE</scope>
</reference>
<protein>
    <recommendedName>
        <fullName evidence="1">TIR domain-containing protein</fullName>
    </recommendedName>
</protein>
<dbReference type="Pfam" id="PF13676">
    <property type="entry name" value="TIR_2"/>
    <property type="match status" value="1"/>
</dbReference>
<evidence type="ECO:0000313" key="2">
    <source>
        <dbReference type="EMBL" id="CAF3723233.1"/>
    </source>
</evidence>
<dbReference type="Gene3D" id="3.40.50.10140">
    <property type="entry name" value="Toll/interleukin-1 receptor homology (TIR) domain"/>
    <property type="match status" value="1"/>
</dbReference>
<evidence type="ECO:0000259" key="1">
    <source>
        <dbReference type="PROSITE" id="PS50104"/>
    </source>
</evidence>
<dbReference type="Proteomes" id="UP000663838">
    <property type="component" value="Unassembled WGS sequence"/>
</dbReference>